<reference evidence="1 2" key="1">
    <citation type="submission" date="2018-12" db="EMBL/GenBank/DDBJ databases">
        <title>Marinifilum JC070 sp. nov., a marine bacterium isolated from Yongle Blue Hole in the South China Sea.</title>
        <authorList>
            <person name="Fu T."/>
        </authorList>
    </citation>
    <scope>NUCLEOTIDE SEQUENCE [LARGE SCALE GENOMIC DNA]</scope>
    <source>
        <strain evidence="1 2">JC070</strain>
    </source>
</reference>
<evidence type="ECO:0000313" key="1">
    <source>
        <dbReference type="EMBL" id="NOU58500.1"/>
    </source>
</evidence>
<protein>
    <submittedName>
        <fullName evidence="1">Uncharacterized protein</fullName>
    </submittedName>
</protein>
<name>A0ABX1WQY7_9BACT</name>
<organism evidence="1 2">
    <name type="scientific">Marinifilum caeruleilacunae</name>
    <dbReference type="NCBI Taxonomy" id="2499076"/>
    <lineage>
        <taxon>Bacteria</taxon>
        <taxon>Pseudomonadati</taxon>
        <taxon>Bacteroidota</taxon>
        <taxon>Bacteroidia</taxon>
        <taxon>Marinilabiliales</taxon>
        <taxon>Marinifilaceae</taxon>
    </lineage>
</organism>
<keyword evidence="2" id="KW-1185">Reference proteome</keyword>
<proteinExistence type="predicted"/>
<accession>A0ABX1WQY7</accession>
<dbReference type="RefSeq" id="WP_171593769.1">
    <property type="nucleotide sequence ID" value="NZ_RZNH01000002.1"/>
</dbReference>
<evidence type="ECO:0000313" key="2">
    <source>
        <dbReference type="Proteomes" id="UP000732105"/>
    </source>
</evidence>
<dbReference type="Proteomes" id="UP000732105">
    <property type="component" value="Unassembled WGS sequence"/>
</dbReference>
<dbReference type="EMBL" id="RZNH01000002">
    <property type="protein sequence ID" value="NOU58500.1"/>
    <property type="molecule type" value="Genomic_DNA"/>
</dbReference>
<gene>
    <name evidence="1" type="ORF">ELS83_01630</name>
</gene>
<sequence length="111" mass="12862">MNYISALLVCKLSKTPVRFRELRNIRKKEKELAPFLHAIVLLNKGEIAYDREKLTNYYLKDGNIQNIAYGLVIAKKLKKDLPLSQAIEMDMNGIDFMKHYEDKLNSGDDKS</sequence>
<comment type="caution">
    <text evidence="1">The sequence shown here is derived from an EMBL/GenBank/DDBJ whole genome shotgun (WGS) entry which is preliminary data.</text>
</comment>